<dbReference type="AlphaFoldDB" id="A0A0E9SBL7"/>
<name>A0A0E9SBL7_ANGAN</name>
<protein>
    <submittedName>
        <fullName evidence="1">Uncharacterized protein</fullName>
    </submittedName>
</protein>
<dbReference type="EMBL" id="GBXM01070492">
    <property type="protein sequence ID" value="JAH38085.1"/>
    <property type="molecule type" value="Transcribed_RNA"/>
</dbReference>
<evidence type="ECO:0000313" key="1">
    <source>
        <dbReference type="EMBL" id="JAH38085.1"/>
    </source>
</evidence>
<reference evidence="1" key="2">
    <citation type="journal article" date="2015" name="Fish Shellfish Immunol.">
        <title>Early steps in the European eel (Anguilla anguilla)-Vibrio vulnificus interaction in the gills: Role of the RtxA13 toxin.</title>
        <authorList>
            <person name="Callol A."/>
            <person name="Pajuelo D."/>
            <person name="Ebbesson L."/>
            <person name="Teles M."/>
            <person name="MacKenzie S."/>
            <person name="Amaro C."/>
        </authorList>
    </citation>
    <scope>NUCLEOTIDE SEQUENCE</scope>
</reference>
<organism evidence="1">
    <name type="scientific">Anguilla anguilla</name>
    <name type="common">European freshwater eel</name>
    <name type="synonym">Muraena anguilla</name>
    <dbReference type="NCBI Taxonomy" id="7936"/>
    <lineage>
        <taxon>Eukaryota</taxon>
        <taxon>Metazoa</taxon>
        <taxon>Chordata</taxon>
        <taxon>Craniata</taxon>
        <taxon>Vertebrata</taxon>
        <taxon>Euteleostomi</taxon>
        <taxon>Actinopterygii</taxon>
        <taxon>Neopterygii</taxon>
        <taxon>Teleostei</taxon>
        <taxon>Anguilliformes</taxon>
        <taxon>Anguillidae</taxon>
        <taxon>Anguilla</taxon>
    </lineage>
</organism>
<proteinExistence type="predicted"/>
<sequence>MTATEYTYICLTRYIQFCALFATATAR</sequence>
<reference evidence="1" key="1">
    <citation type="submission" date="2014-11" db="EMBL/GenBank/DDBJ databases">
        <authorList>
            <person name="Amaro Gonzalez C."/>
        </authorList>
    </citation>
    <scope>NUCLEOTIDE SEQUENCE</scope>
</reference>
<accession>A0A0E9SBL7</accession>